<sequence>MQKKTNYRWIVMAILFILYTVANADRANLGFALPYIRQEFNMTNTEAGAIISFFFFAYAFFQIPSGFLVKKFGNKIMFCLGMAVTSICTGLMAIAPNALAFKLCRLGVGIGEAPVAISSSGTINNWFPPKEKGTATGIFLAGSKMGPLVVPFICAWIIQMWSWHMIFVGFMIPGLMLAVVWYFLVANRPRESRFCNDAEADYVEQGEAVVKEEIKSSYNMKWLDKIVRAKKVVPLSSAKEVFRCKDMWAIAIGYFFVVGLSSVFMSWLPSYLVNVKHFAIMKTAFVAAAPFAGTVVGNFFGGWASDHIFGKRRKPMMMITALSTSVFMYAMLSAPESPVLLGLLLFGAGVFLAFGYSMYMAYGMGRADHNTYPVAFSLVNTGGQIGGAIMPLVVGVILDNFSWDAVWLTIAIGSLICFAVVCTAVEPVDDPLV</sequence>
<feature type="transmembrane region" description="Helical" evidence="7">
    <location>
        <begin position="139"/>
        <end position="158"/>
    </location>
</feature>
<dbReference type="SUPFAM" id="SSF103473">
    <property type="entry name" value="MFS general substrate transporter"/>
    <property type="match status" value="1"/>
</dbReference>
<dbReference type="InterPro" id="IPR000849">
    <property type="entry name" value="Sugar_P_transporter"/>
</dbReference>
<dbReference type="EMBL" id="FNHQ01000017">
    <property type="protein sequence ID" value="SDM92745.1"/>
    <property type="molecule type" value="Genomic_DNA"/>
</dbReference>
<feature type="transmembrane region" description="Helical" evidence="7">
    <location>
        <begin position="374"/>
        <end position="398"/>
    </location>
</feature>
<feature type="transmembrane region" description="Helical" evidence="7">
    <location>
        <begin position="164"/>
        <end position="184"/>
    </location>
</feature>
<dbReference type="GO" id="GO:0005886">
    <property type="term" value="C:plasma membrane"/>
    <property type="evidence" value="ECO:0007669"/>
    <property type="project" value="UniProtKB-SubCell"/>
</dbReference>
<dbReference type="InterPro" id="IPR020846">
    <property type="entry name" value="MFS_dom"/>
</dbReference>
<evidence type="ECO:0000256" key="5">
    <source>
        <dbReference type="ARBA" id="ARBA00022989"/>
    </source>
</evidence>
<dbReference type="GO" id="GO:0022857">
    <property type="term" value="F:transmembrane transporter activity"/>
    <property type="evidence" value="ECO:0007669"/>
    <property type="project" value="InterPro"/>
</dbReference>
<feature type="transmembrane region" description="Helical" evidence="7">
    <location>
        <begin position="76"/>
        <end position="94"/>
    </location>
</feature>
<keyword evidence="2" id="KW-0813">Transport</keyword>
<dbReference type="Gene3D" id="1.20.1250.20">
    <property type="entry name" value="MFS general substrate transporter like domains"/>
    <property type="match status" value="2"/>
</dbReference>
<evidence type="ECO:0000256" key="6">
    <source>
        <dbReference type="ARBA" id="ARBA00023136"/>
    </source>
</evidence>
<comment type="subcellular location">
    <subcellularLocation>
        <location evidence="1">Cell membrane</location>
        <topology evidence="1">Multi-pass membrane protein</topology>
    </subcellularLocation>
</comment>
<keyword evidence="6 7" id="KW-0472">Membrane</keyword>
<evidence type="ECO:0000256" key="2">
    <source>
        <dbReference type="ARBA" id="ARBA00022448"/>
    </source>
</evidence>
<dbReference type="PANTHER" id="PTHR11662:SF399">
    <property type="entry name" value="FI19708P1-RELATED"/>
    <property type="match status" value="1"/>
</dbReference>
<dbReference type="PANTHER" id="PTHR11662">
    <property type="entry name" value="SOLUTE CARRIER FAMILY 17"/>
    <property type="match status" value="1"/>
</dbReference>
<dbReference type="Pfam" id="PF07690">
    <property type="entry name" value="MFS_1"/>
    <property type="match status" value="1"/>
</dbReference>
<dbReference type="STRING" id="349095.SAMN05660299_01766"/>
<evidence type="ECO:0000313" key="9">
    <source>
        <dbReference type="EMBL" id="SDM92745.1"/>
    </source>
</evidence>
<feature type="transmembrane region" description="Helical" evidence="7">
    <location>
        <begin position="404"/>
        <end position="425"/>
    </location>
</feature>
<dbReference type="Proteomes" id="UP000199309">
    <property type="component" value="Unassembled WGS sequence"/>
</dbReference>
<evidence type="ECO:0000256" key="7">
    <source>
        <dbReference type="SAM" id="Phobius"/>
    </source>
</evidence>
<protein>
    <submittedName>
        <fullName evidence="9">Sugar phosphate permease</fullName>
    </submittedName>
</protein>
<feature type="transmembrane region" description="Helical" evidence="7">
    <location>
        <begin position="340"/>
        <end position="362"/>
    </location>
</feature>
<organism evidence="9 10">
    <name type="scientific">Megasphaera paucivorans</name>
    <dbReference type="NCBI Taxonomy" id="349095"/>
    <lineage>
        <taxon>Bacteria</taxon>
        <taxon>Bacillati</taxon>
        <taxon>Bacillota</taxon>
        <taxon>Negativicutes</taxon>
        <taxon>Veillonellales</taxon>
        <taxon>Veillonellaceae</taxon>
        <taxon>Megasphaera</taxon>
    </lineage>
</organism>
<dbReference type="AlphaFoldDB" id="A0A1G9X8U8"/>
<evidence type="ECO:0000259" key="8">
    <source>
        <dbReference type="PROSITE" id="PS50850"/>
    </source>
</evidence>
<feature type="transmembrane region" description="Helical" evidence="7">
    <location>
        <begin position="280"/>
        <end position="304"/>
    </location>
</feature>
<dbReference type="PIRSF" id="PIRSF002808">
    <property type="entry name" value="Hexose_phosphate_transp"/>
    <property type="match status" value="1"/>
</dbReference>
<feature type="transmembrane region" description="Helical" evidence="7">
    <location>
        <begin position="316"/>
        <end position="334"/>
    </location>
</feature>
<keyword evidence="3" id="KW-1003">Cell membrane</keyword>
<dbReference type="InterPro" id="IPR050382">
    <property type="entry name" value="MFS_Na/Anion_cotransporter"/>
</dbReference>
<dbReference type="RefSeq" id="WP_218118755.1">
    <property type="nucleotide sequence ID" value="NZ_FNHQ01000017.1"/>
</dbReference>
<feature type="domain" description="Major facilitator superfamily (MFS) profile" evidence="8">
    <location>
        <begin position="11"/>
        <end position="429"/>
    </location>
</feature>
<name>A0A1G9X8U8_9FIRM</name>
<keyword evidence="4 7" id="KW-0812">Transmembrane</keyword>
<evidence type="ECO:0000256" key="4">
    <source>
        <dbReference type="ARBA" id="ARBA00022692"/>
    </source>
</evidence>
<reference evidence="9 10" key="1">
    <citation type="submission" date="2016-10" db="EMBL/GenBank/DDBJ databases">
        <authorList>
            <person name="de Groot N.N."/>
        </authorList>
    </citation>
    <scope>NUCLEOTIDE SEQUENCE [LARGE SCALE GENOMIC DNA]</scope>
    <source>
        <strain evidence="9 10">DSM 16981</strain>
    </source>
</reference>
<keyword evidence="5 7" id="KW-1133">Transmembrane helix</keyword>
<evidence type="ECO:0000256" key="3">
    <source>
        <dbReference type="ARBA" id="ARBA00022475"/>
    </source>
</evidence>
<accession>A0A1G9X8U8</accession>
<dbReference type="InterPro" id="IPR011701">
    <property type="entry name" value="MFS"/>
</dbReference>
<feature type="transmembrane region" description="Helical" evidence="7">
    <location>
        <begin position="48"/>
        <end position="69"/>
    </location>
</feature>
<gene>
    <name evidence="9" type="ORF">SAMN05660299_01766</name>
</gene>
<dbReference type="InterPro" id="IPR036259">
    <property type="entry name" value="MFS_trans_sf"/>
</dbReference>
<evidence type="ECO:0000313" key="10">
    <source>
        <dbReference type="Proteomes" id="UP000199309"/>
    </source>
</evidence>
<dbReference type="CDD" id="cd17319">
    <property type="entry name" value="MFS_ExuT_GudP_like"/>
    <property type="match status" value="1"/>
</dbReference>
<proteinExistence type="predicted"/>
<evidence type="ECO:0000256" key="1">
    <source>
        <dbReference type="ARBA" id="ARBA00004651"/>
    </source>
</evidence>
<feature type="transmembrane region" description="Helical" evidence="7">
    <location>
        <begin position="247"/>
        <end position="268"/>
    </location>
</feature>
<dbReference type="PROSITE" id="PS50850">
    <property type="entry name" value="MFS"/>
    <property type="match status" value="1"/>
</dbReference>
<keyword evidence="10" id="KW-1185">Reference proteome</keyword>